<dbReference type="RefSeq" id="WP_346162207.1">
    <property type="nucleotide sequence ID" value="NZ_BAAAOQ010000003.1"/>
</dbReference>
<evidence type="ECO:0000313" key="2">
    <source>
        <dbReference type="Proteomes" id="UP001501391"/>
    </source>
</evidence>
<organism evidence="1 2">
    <name type="scientific">Streptomyces bangladeshensis</name>
    <dbReference type="NCBI Taxonomy" id="295352"/>
    <lineage>
        <taxon>Bacteria</taxon>
        <taxon>Bacillati</taxon>
        <taxon>Actinomycetota</taxon>
        <taxon>Actinomycetes</taxon>
        <taxon>Kitasatosporales</taxon>
        <taxon>Streptomycetaceae</taxon>
        <taxon>Streptomyces</taxon>
    </lineage>
</organism>
<name>A0ABP5N465_9ACTN</name>
<dbReference type="Proteomes" id="UP001501391">
    <property type="component" value="Unassembled WGS sequence"/>
</dbReference>
<evidence type="ECO:0000313" key="1">
    <source>
        <dbReference type="EMBL" id="GAA2192799.1"/>
    </source>
</evidence>
<dbReference type="EMBL" id="BAAAOQ010000003">
    <property type="protein sequence ID" value="GAA2192799.1"/>
    <property type="molecule type" value="Genomic_DNA"/>
</dbReference>
<sequence>MTSTPDPIAYGPTGYRCGCGKPAHSNLVPCAADLDLARVGETVKVATAEAVGAELPHGIAALIDDAPALVAEVRRLRARVWELERPAVEAKRAEVRDSYLQLAAQCREDRDHEGAFDVDCRLREREEQWAREDAAVLPPSGA</sequence>
<reference evidence="2" key="1">
    <citation type="journal article" date="2019" name="Int. J. Syst. Evol. Microbiol.">
        <title>The Global Catalogue of Microorganisms (GCM) 10K type strain sequencing project: providing services to taxonomists for standard genome sequencing and annotation.</title>
        <authorList>
            <consortium name="The Broad Institute Genomics Platform"/>
            <consortium name="The Broad Institute Genome Sequencing Center for Infectious Disease"/>
            <person name="Wu L."/>
            <person name="Ma J."/>
        </authorList>
    </citation>
    <scope>NUCLEOTIDE SEQUENCE [LARGE SCALE GENOMIC DNA]</scope>
    <source>
        <strain evidence="2">JCM 14924</strain>
    </source>
</reference>
<proteinExistence type="predicted"/>
<comment type="caution">
    <text evidence="1">The sequence shown here is derived from an EMBL/GenBank/DDBJ whole genome shotgun (WGS) entry which is preliminary data.</text>
</comment>
<protein>
    <submittedName>
        <fullName evidence="1">Uncharacterized protein</fullName>
    </submittedName>
</protein>
<gene>
    <name evidence="1" type="ORF">GCM10009787_11950</name>
</gene>
<accession>A0ABP5N465</accession>
<keyword evidence="2" id="KW-1185">Reference proteome</keyword>